<dbReference type="EMBL" id="JAXOVC010000007">
    <property type="protein sequence ID" value="KAK4498676.1"/>
    <property type="molecule type" value="Genomic_DNA"/>
</dbReference>
<dbReference type="Proteomes" id="UP001305779">
    <property type="component" value="Unassembled WGS sequence"/>
</dbReference>
<sequence length="162" mass="16860">MKFGLIAALGLGLASAAPSALHQEKEERSLDKRLGPFALAVVGGVAGAIVSKIIEQFQGKRSVQTWDSVRGDLLTKLVAGLDDAAEADEATACARRGAFAISNWFQVTDRATVAANTDGAIDLFDCFFITGPATVTFYETDSTDLAVSAGPGTYSNGTLVLS</sequence>
<keyword evidence="1" id="KW-0732">Signal</keyword>
<keyword evidence="3" id="KW-1185">Reference proteome</keyword>
<evidence type="ECO:0000313" key="3">
    <source>
        <dbReference type="Proteomes" id="UP001305779"/>
    </source>
</evidence>
<organism evidence="2 3">
    <name type="scientific">Zasmidium cellare</name>
    <name type="common">Wine cellar mold</name>
    <name type="synonym">Racodium cellare</name>
    <dbReference type="NCBI Taxonomy" id="395010"/>
    <lineage>
        <taxon>Eukaryota</taxon>
        <taxon>Fungi</taxon>
        <taxon>Dikarya</taxon>
        <taxon>Ascomycota</taxon>
        <taxon>Pezizomycotina</taxon>
        <taxon>Dothideomycetes</taxon>
        <taxon>Dothideomycetidae</taxon>
        <taxon>Mycosphaerellales</taxon>
        <taxon>Mycosphaerellaceae</taxon>
        <taxon>Zasmidium</taxon>
    </lineage>
</organism>
<feature type="chain" id="PRO_5046383705" evidence="1">
    <location>
        <begin position="17"/>
        <end position="162"/>
    </location>
</feature>
<evidence type="ECO:0000313" key="2">
    <source>
        <dbReference type="EMBL" id="KAK4498676.1"/>
    </source>
</evidence>
<gene>
    <name evidence="2" type="ORF">PRZ48_009186</name>
</gene>
<accession>A0ABR0EB20</accession>
<protein>
    <submittedName>
        <fullName evidence="2">Uncharacterized protein</fullName>
    </submittedName>
</protein>
<proteinExistence type="predicted"/>
<evidence type="ECO:0000256" key="1">
    <source>
        <dbReference type="SAM" id="SignalP"/>
    </source>
</evidence>
<feature type="signal peptide" evidence="1">
    <location>
        <begin position="1"/>
        <end position="16"/>
    </location>
</feature>
<reference evidence="2 3" key="1">
    <citation type="journal article" date="2023" name="G3 (Bethesda)">
        <title>A chromosome-level genome assembly of Zasmidium syzygii isolated from banana leaves.</title>
        <authorList>
            <person name="van Westerhoven A.C."/>
            <person name="Mehrabi R."/>
            <person name="Talebi R."/>
            <person name="Steentjes M.B.F."/>
            <person name="Corcolon B."/>
            <person name="Chong P.A."/>
            <person name="Kema G.H.J."/>
            <person name="Seidl M.F."/>
        </authorList>
    </citation>
    <scope>NUCLEOTIDE SEQUENCE [LARGE SCALE GENOMIC DNA]</scope>
    <source>
        <strain evidence="2 3">P124</strain>
    </source>
</reference>
<comment type="caution">
    <text evidence="2">The sequence shown here is derived from an EMBL/GenBank/DDBJ whole genome shotgun (WGS) entry which is preliminary data.</text>
</comment>
<name>A0ABR0EB20_ZASCE</name>